<organism evidence="2 3">
    <name type="scientific">Gemmata obscuriglobus</name>
    <dbReference type="NCBI Taxonomy" id="114"/>
    <lineage>
        <taxon>Bacteria</taxon>
        <taxon>Pseudomonadati</taxon>
        <taxon>Planctomycetota</taxon>
        <taxon>Planctomycetia</taxon>
        <taxon>Gemmatales</taxon>
        <taxon>Gemmataceae</taxon>
        <taxon>Gemmata</taxon>
    </lineage>
</organism>
<evidence type="ECO:0000313" key="2">
    <source>
        <dbReference type="EMBL" id="AWM42344.1"/>
    </source>
</evidence>
<accession>A0A2Z3HKJ2</accession>
<dbReference type="OrthoDB" id="9800666at2"/>
<dbReference type="KEGG" id="gog:C1280_22340"/>
<dbReference type="PANTHER" id="PTHR10900">
    <property type="entry name" value="PERIOSTIN-RELATED"/>
    <property type="match status" value="1"/>
</dbReference>
<evidence type="ECO:0000313" key="3">
    <source>
        <dbReference type="Proteomes" id="UP000245802"/>
    </source>
</evidence>
<protein>
    <recommendedName>
        <fullName evidence="1">FAS1 domain-containing protein</fullName>
    </recommendedName>
</protein>
<reference evidence="2 3" key="1">
    <citation type="submission" date="2018-01" db="EMBL/GenBank/DDBJ databases">
        <title>G. obscuriglobus.</title>
        <authorList>
            <person name="Franke J."/>
            <person name="Blomberg W."/>
            <person name="Selmecki A."/>
        </authorList>
    </citation>
    <scope>NUCLEOTIDE SEQUENCE [LARGE SCALE GENOMIC DNA]</scope>
    <source>
        <strain evidence="2 3">DSM 5831</strain>
    </source>
</reference>
<dbReference type="InterPro" id="IPR050904">
    <property type="entry name" value="Adhesion/Biosynth-related"/>
</dbReference>
<proteinExistence type="predicted"/>
<feature type="domain" description="FAS1" evidence="1">
    <location>
        <begin position="34"/>
        <end position="170"/>
    </location>
</feature>
<dbReference type="PANTHER" id="PTHR10900:SF77">
    <property type="entry name" value="FI19380P1"/>
    <property type="match status" value="1"/>
</dbReference>
<dbReference type="Gene3D" id="2.30.180.10">
    <property type="entry name" value="FAS1 domain"/>
    <property type="match status" value="1"/>
</dbReference>
<evidence type="ECO:0000259" key="1">
    <source>
        <dbReference type="PROSITE" id="PS50213"/>
    </source>
</evidence>
<dbReference type="EMBL" id="CP025958">
    <property type="protein sequence ID" value="AWM42344.1"/>
    <property type="molecule type" value="Genomic_DNA"/>
</dbReference>
<dbReference type="Pfam" id="PF02469">
    <property type="entry name" value="Fasciclin"/>
    <property type="match status" value="1"/>
</dbReference>
<dbReference type="InterPro" id="IPR000782">
    <property type="entry name" value="FAS1_domain"/>
</dbReference>
<keyword evidence="3" id="KW-1185">Reference proteome</keyword>
<sequence length="174" mass="18307">MSPPERIVRTGRIAALVVSVILGAQTPPARASDRGTIYDTLAANEQTAILAVAAKETGLTAILKGKDEYTLFAPTDAAFLKLDDDGIGAVARNEQVVQKLLRSHLVKGKHTTAALKKKAQAGESLTTVGGERLKIEERKDGLYVGGVKLEPDAADLGCSNGVIHLLGTLQTVPK</sequence>
<dbReference type="InterPro" id="IPR036378">
    <property type="entry name" value="FAS1_dom_sf"/>
</dbReference>
<dbReference type="SUPFAM" id="SSF82153">
    <property type="entry name" value="FAS1 domain"/>
    <property type="match status" value="1"/>
</dbReference>
<dbReference type="AlphaFoldDB" id="A0A2Z3HKJ2"/>
<dbReference type="Proteomes" id="UP000245802">
    <property type="component" value="Chromosome"/>
</dbReference>
<name>A0A2Z3HKJ2_9BACT</name>
<gene>
    <name evidence="2" type="ORF">C1280_22340</name>
</gene>
<dbReference type="SMART" id="SM00554">
    <property type="entry name" value="FAS1"/>
    <property type="match status" value="1"/>
</dbReference>
<dbReference type="PROSITE" id="PS50213">
    <property type="entry name" value="FAS1"/>
    <property type="match status" value="1"/>
</dbReference>